<gene>
    <name evidence="1" type="ORF">ACFSUC_16375</name>
</gene>
<organism evidence="1 2">
    <name type="scientific">Marinicrinis sediminis</name>
    <dbReference type="NCBI Taxonomy" id="1652465"/>
    <lineage>
        <taxon>Bacteria</taxon>
        <taxon>Bacillati</taxon>
        <taxon>Bacillota</taxon>
        <taxon>Bacilli</taxon>
        <taxon>Bacillales</taxon>
        <taxon>Paenibacillaceae</taxon>
    </lineage>
</organism>
<name>A0ABW5RF82_9BACL</name>
<dbReference type="Proteomes" id="UP001597497">
    <property type="component" value="Unassembled WGS sequence"/>
</dbReference>
<protein>
    <submittedName>
        <fullName evidence="1">Uncharacterized protein</fullName>
    </submittedName>
</protein>
<evidence type="ECO:0000313" key="1">
    <source>
        <dbReference type="EMBL" id="MFD2673149.1"/>
    </source>
</evidence>
<evidence type="ECO:0000313" key="2">
    <source>
        <dbReference type="Proteomes" id="UP001597497"/>
    </source>
</evidence>
<reference evidence="2" key="1">
    <citation type="journal article" date="2019" name="Int. J. Syst. Evol. Microbiol.">
        <title>The Global Catalogue of Microorganisms (GCM) 10K type strain sequencing project: providing services to taxonomists for standard genome sequencing and annotation.</title>
        <authorList>
            <consortium name="The Broad Institute Genomics Platform"/>
            <consortium name="The Broad Institute Genome Sequencing Center for Infectious Disease"/>
            <person name="Wu L."/>
            <person name="Ma J."/>
        </authorList>
    </citation>
    <scope>NUCLEOTIDE SEQUENCE [LARGE SCALE GENOMIC DNA]</scope>
    <source>
        <strain evidence="2">KCTC 33676</strain>
    </source>
</reference>
<dbReference type="RefSeq" id="WP_379930707.1">
    <property type="nucleotide sequence ID" value="NZ_JBHUMM010000043.1"/>
</dbReference>
<proteinExistence type="predicted"/>
<dbReference type="EMBL" id="JBHUMM010000043">
    <property type="protein sequence ID" value="MFD2673149.1"/>
    <property type="molecule type" value="Genomic_DNA"/>
</dbReference>
<sequence>MQSVLVISGVILFFSCLLLSSRPFYRLYLKHVTRRVMKKHQMNVDELMTSFEEVIYLIPLPNNTPYIKNATIEQFYIVEDWSSWLYPELRALRVFLTNPDGPDQLIAYYSMKHFTLPSLAKLEFHHVISSEVYQKVATCRMLNPDLLAQLIQEVYTRIHKTRYGSS</sequence>
<accession>A0ABW5RF82</accession>
<comment type="caution">
    <text evidence="1">The sequence shown here is derived from an EMBL/GenBank/DDBJ whole genome shotgun (WGS) entry which is preliminary data.</text>
</comment>
<keyword evidence="2" id="KW-1185">Reference proteome</keyword>